<proteinExistence type="predicted"/>
<organism evidence="1 2">
    <name type="scientific">Aequorivita viscosa</name>
    <dbReference type="NCBI Taxonomy" id="797419"/>
    <lineage>
        <taxon>Bacteria</taxon>
        <taxon>Pseudomonadati</taxon>
        <taxon>Bacteroidota</taxon>
        <taxon>Flavobacteriia</taxon>
        <taxon>Flavobacteriales</taxon>
        <taxon>Flavobacteriaceae</taxon>
        <taxon>Aequorivita</taxon>
    </lineage>
</organism>
<dbReference type="STRING" id="797419.SAMN05216556_11463"/>
<dbReference type="EMBL" id="FQYV01000013">
    <property type="protein sequence ID" value="SHJ28959.1"/>
    <property type="molecule type" value="Genomic_DNA"/>
</dbReference>
<dbReference type="RefSeq" id="WP_143036861.1">
    <property type="nucleotide sequence ID" value="NZ_FNNS01000014.1"/>
</dbReference>
<gene>
    <name evidence="1" type="ORF">SAMN04487908_11314</name>
</gene>
<keyword evidence="2" id="KW-1185">Reference proteome</keyword>
<evidence type="ECO:0000313" key="1">
    <source>
        <dbReference type="EMBL" id="SHJ28959.1"/>
    </source>
</evidence>
<protein>
    <submittedName>
        <fullName evidence="1">Uncharacterized protein</fullName>
    </submittedName>
</protein>
<evidence type="ECO:0000313" key="2">
    <source>
        <dbReference type="Proteomes" id="UP000184172"/>
    </source>
</evidence>
<dbReference type="Proteomes" id="UP000184172">
    <property type="component" value="Unassembled WGS sequence"/>
</dbReference>
<name>A0A1M6I3A9_9FLAO</name>
<dbReference type="AlphaFoldDB" id="A0A1M6I3A9"/>
<sequence>MQIYDHDSPEAITYKNNSIELENWLEHLTYIDKEITSLLNIAITDRVNTDDLTPLLSELENQKKENSITIDKFNEYRNNLPKAAECEDVSCDMFYVNEHDKYRKSYRAHLENYRKIKEAYFDILSK</sequence>
<reference evidence="2" key="1">
    <citation type="submission" date="2016-11" db="EMBL/GenBank/DDBJ databases">
        <authorList>
            <person name="Varghese N."/>
            <person name="Submissions S."/>
        </authorList>
    </citation>
    <scope>NUCLEOTIDE SEQUENCE [LARGE SCALE GENOMIC DNA]</scope>
    <source>
        <strain evidence="2">DSM 26349</strain>
    </source>
</reference>
<accession>A0A1M6I3A9</accession>